<dbReference type="PROSITE" id="PS51635">
    <property type="entry name" value="PNPLA"/>
    <property type="match status" value="1"/>
</dbReference>
<evidence type="ECO:0000313" key="10">
    <source>
        <dbReference type="Proteomes" id="UP000801428"/>
    </source>
</evidence>
<feature type="active site" description="Nucleophile" evidence="7">
    <location>
        <position position="154"/>
    </location>
</feature>
<evidence type="ECO:0000256" key="2">
    <source>
        <dbReference type="ARBA" id="ARBA00022771"/>
    </source>
</evidence>
<dbReference type="GO" id="GO:0019369">
    <property type="term" value="P:arachidonate metabolic process"/>
    <property type="evidence" value="ECO:0007669"/>
    <property type="project" value="TreeGrafter"/>
</dbReference>
<keyword evidence="2" id="KW-0863">Zinc-finger</keyword>
<feature type="short sequence motif" description="DGA/G" evidence="7">
    <location>
        <begin position="308"/>
        <end position="310"/>
    </location>
</feature>
<dbReference type="SUPFAM" id="SSF52151">
    <property type="entry name" value="FabD/lysophospholipase-like"/>
    <property type="match status" value="1"/>
</dbReference>
<sequence>MRAKLEDHFRRLEFDASGQSALSQHRRSLEALGPHLSEMKSNRSCLSCSMFMPVKVFQCGHAICDVCVRRFGSSTPTAKHSFTLTCCVLCGCEQPKDCRVFQLTPPIAGIRALCIDGGGVRGVIPLMFLQHLEDELSGLGGTISECFDYVCGTSAGGLIAMGVFLMRWSPSECLRRFEELATTTFKLNEGNETLTWSQKLQRLFRVCLRDHHYNLSPIEKAFQAQSDSTTKMFNPLQTDTKVAVTTTSVRENVAGVISNYNYGPRLDATTYHHIRAAQPQHDMTITCTSAAPFFFKSKDVVQLDTFQDGGLRHNNPAWLAVWECETIWPERCHVFGVESSGVRLDHFISLGTGTNAPSTYQLDPHSPKLDRFFKRLRNSFEHHLNNEEQWNTFVRCVPTKLRSRCLCLNVPLPGGAPALDDVTAMTQLKTAASKSVERNAAVARARDTLFASLFYLEADAYNRMEDGTYKCSSTIYCRLALGFEERKRFYRTLLRKHAMFVVSSRAHPCVSSLPSGFPMYRRSMDLRLKSRKDDVHVYLSGVTSEPTPISRMPTQLDWLIEAQSLESPFRTIDSRCVEKQLPSTPLKRKVTFKV</sequence>
<evidence type="ECO:0000256" key="4">
    <source>
        <dbReference type="ARBA" id="ARBA00022833"/>
    </source>
</evidence>
<dbReference type="OrthoDB" id="194358at2759"/>
<name>A0A9P4TH06_CURKU</name>
<keyword evidence="5 7" id="KW-0442">Lipid degradation</keyword>
<evidence type="ECO:0000256" key="6">
    <source>
        <dbReference type="ARBA" id="ARBA00023098"/>
    </source>
</evidence>
<comment type="caution">
    <text evidence="9">The sequence shown here is derived from an EMBL/GenBank/DDBJ whole genome shotgun (WGS) entry which is preliminary data.</text>
</comment>
<dbReference type="InterPro" id="IPR017907">
    <property type="entry name" value="Znf_RING_CS"/>
</dbReference>
<evidence type="ECO:0000256" key="1">
    <source>
        <dbReference type="ARBA" id="ARBA00022723"/>
    </source>
</evidence>
<feature type="domain" description="PNPLA" evidence="8">
    <location>
        <begin position="113"/>
        <end position="321"/>
    </location>
</feature>
<protein>
    <recommendedName>
        <fullName evidence="8">PNPLA domain-containing protein</fullName>
    </recommendedName>
</protein>
<dbReference type="InterPro" id="IPR016035">
    <property type="entry name" value="Acyl_Trfase/lysoPLipase"/>
</dbReference>
<evidence type="ECO:0000259" key="8">
    <source>
        <dbReference type="PROSITE" id="PS51635"/>
    </source>
</evidence>
<dbReference type="Proteomes" id="UP000801428">
    <property type="component" value="Unassembled WGS sequence"/>
</dbReference>
<dbReference type="AlphaFoldDB" id="A0A9P4TH06"/>
<accession>A0A9P4TH06</accession>
<dbReference type="Gene3D" id="3.40.1090.10">
    <property type="entry name" value="Cytosolic phospholipase A2 catalytic domain"/>
    <property type="match status" value="1"/>
</dbReference>
<feature type="active site" description="Proton acceptor" evidence="7">
    <location>
        <position position="308"/>
    </location>
</feature>
<dbReference type="InterPro" id="IPR002641">
    <property type="entry name" value="PNPLA_dom"/>
</dbReference>
<keyword evidence="1" id="KW-0479">Metal-binding</keyword>
<evidence type="ECO:0000256" key="7">
    <source>
        <dbReference type="PROSITE-ProRule" id="PRU01161"/>
    </source>
</evidence>
<dbReference type="EMBL" id="SWKU01000006">
    <property type="protein sequence ID" value="KAF3005592.1"/>
    <property type="molecule type" value="Genomic_DNA"/>
</dbReference>
<dbReference type="GO" id="GO:0046486">
    <property type="term" value="P:glycerolipid metabolic process"/>
    <property type="evidence" value="ECO:0007669"/>
    <property type="project" value="UniProtKB-ARBA"/>
</dbReference>
<keyword evidence="4" id="KW-0862">Zinc</keyword>
<dbReference type="PROSITE" id="PS00518">
    <property type="entry name" value="ZF_RING_1"/>
    <property type="match status" value="1"/>
</dbReference>
<evidence type="ECO:0000256" key="5">
    <source>
        <dbReference type="ARBA" id="ARBA00022963"/>
    </source>
</evidence>
<dbReference type="GO" id="GO:0047499">
    <property type="term" value="F:calcium-independent phospholipase A2 activity"/>
    <property type="evidence" value="ECO:0007669"/>
    <property type="project" value="TreeGrafter"/>
</dbReference>
<keyword evidence="3 7" id="KW-0378">Hydrolase</keyword>
<dbReference type="PANTHER" id="PTHR24185">
    <property type="entry name" value="CALCIUM-INDEPENDENT PHOSPHOLIPASE A2-GAMMA"/>
    <property type="match status" value="1"/>
</dbReference>
<evidence type="ECO:0000256" key="3">
    <source>
        <dbReference type="ARBA" id="ARBA00022801"/>
    </source>
</evidence>
<dbReference type="Pfam" id="PF01734">
    <property type="entry name" value="Patatin"/>
    <property type="match status" value="1"/>
</dbReference>
<dbReference type="GO" id="GO:0016020">
    <property type="term" value="C:membrane"/>
    <property type="evidence" value="ECO:0007669"/>
    <property type="project" value="TreeGrafter"/>
</dbReference>
<gene>
    <name evidence="9" type="ORF">E8E13_000169</name>
</gene>
<dbReference type="GO" id="GO:0008270">
    <property type="term" value="F:zinc ion binding"/>
    <property type="evidence" value="ECO:0007669"/>
    <property type="project" value="UniProtKB-KW"/>
</dbReference>
<reference evidence="9" key="1">
    <citation type="submission" date="2019-04" db="EMBL/GenBank/DDBJ databases">
        <title>Sequencing of skin fungus with MAO and IRED activity.</title>
        <authorList>
            <person name="Marsaioli A.J."/>
            <person name="Bonatto J.M.C."/>
            <person name="Reis Junior O."/>
        </authorList>
    </citation>
    <scope>NUCLEOTIDE SEQUENCE</scope>
    <source>
        <strain evidence="9">30M1</strain>
    </source>
</reference>
<feature type="short sequence motif" description="GXSXG" evidence="7">
    <location>
        <begin position="152"/>
        <end position="156"/>
    </location>
</feature>
<dbReference type="GO" id="GO:0016042">
    <property type="term" value="P:lipid catabolic process"/>
    <property type="evidence" value="ECO:0007669"/>
    <property type="project" value="UniProtKB-UniRule"/>
</dbReference>
<evidence type="ECO:0000313" key="9">
    <source>
        <dbReference type="EMBL" id="KAF3005592.1"/>
    </source>
</evidence>
<keyword evidence="10" id="KW-1185">Reference proteome</keyword>
<organism evidence="9 10">
    <name type="scientific">Curvularia kusanoi</name>
    <name type="common">Cochliobolus kusanoi</name>
    <dbReference type="NCBI Taxonomy" id="90978"/>
    <lineage>
        <taxon>Eukaryota</taxon>
        <taxon>Fungi</taxon>
        <taxon>Dikarya</taxon>
        <taxon>Ascomycota</taxon>
        <taxon>Pezizomycotina</taxon>
        <taxon>Dothideomycetes</taxon>
        <taxon>Pleosporomycetidae</taxon>
        <taxon>Pleosporales</taxon>
        <taxon>Pleosporineae</taxon>
        <taxon>Pleosporaceae</taxon>
        <taxon>Curvularia</taxon>
    </lineage>
</organism>
<proteinExistence type="predicted"/>
<dbReference type="PANTHER" id="PTHR24185:SF1">
    <property type="entry name" value="CALCIUM-INDEPENDENT PHOSPHOLIPASE A2-GAMMA"/>
    <property type="match status" value="1"/>
</dbReference>
<dbReference type="CDD" id="cd07199">
    <property type="entry name" value="Pat17_PNPLA8_PNPLA9_like"/>
    <property type="match status" value="1"/>
</dbReference>
<keyword evidence="6 7" id="KW-0443">Lipid metabolism</keyword>
<feature type="short sequence motif" description="GXGXXG" evidence="7">
    <location>
        <begin position="117"/>
        <end position="122"/>
    </location>
</feature>